<reference evidence="2" key="1">
    <citation type="submission" date="2018-05" db="EMBL/GenBank/DDBJ databases">
        <authorList>
            <person name="Lanie J.A."/>
            <person name="Ng W.-L."/>
            <person name="Kazmierczak K.M."/>
            <person name="Andrzejewski T.M."/>
            <person name="Davidsen T.M."/>
            <person name="Wayne K.J."/>
            <person name="Tettelin H."/>
            <person name="Glass J.I."/>
            <person name="Rusch D."/>
            <person name="Podicherti R."/>
            <person name="Tsui H.-C.T."/>
            <person name="Winkler M.E."/>
        </authorList>
    </citation>
    <scope>NUCLEOTIDE SEQUENCE</scope>
</reference>
<name>A0A382DS39_9ZZZZ</name>
<evidence type="ECO:0000313" key="2">
    <source>
        <dbReference type="EMBL" id="SVB40407.1"/>
    </source>
</evidence>
<accession>A0A382DS39</accession>
<feature type="region of interest" description="Disordered" evidence="1">
    <location>
        <begin position="70"/>
        <end position="146"/>
    </location>
</feature>
<protein>
    <submittedName>
        <fullName evidence="2">Uncharacterized protein</fullName>
    </submittedName>
</protein>
<dbReference type="EMBL" id="UINC01040477">
    <property type="protein sequence ID" value="SVB40407.1"/>
    <property type="molecule type" value="Genomic_DNA"/>
</dbReference>
<organism evidence="2">
    <name type="scientific">marine metagenome</name>
    <dbReference type="NCBI Taxonomy" id="408172"/>
    <lineage>
        <taxon>unclassified sequences</taxon>
        <taxon>metagenomes</taxon>
        <taxon>ecological metagenomes</taxon>
    </lineage>
</organism>
<dbReference type="AlphaFoldDB" id="A0A382DS39"/>
<gene>
    <name evidence="2" type="ORF">METZ01_LOCUS193261</name>
</gene>
<proteinExistence type="predicted"/>
<feature type="compositionally biased region" description="Basic residues" evidence="1">
    <location>
        <begin position="136"/>
        <end position="146"/>
    </location>
</feature>
<feature type="compositionally biased region" description="Basic and acidic residues" evidence="1">
    <location>
        <begin position="72"/>
        <end position="85"/>
    </location>
</feature>
<sequence>MPRKPATAAAGESAAPAVDPQKQYLMDQFGNLMEQVGDGFGGPLQEELISRLEQTIADFHEEVNEMLTNLKENSEKRHERLKEIWDNPDASADAGGGDEADDEPGGGSEEMSEWEKKIEAGGDSGGDEPKEEEPKKKKGFFGRKKK</sequence>
<evidence type="ECO:0000256" key="1">
    <source>
        <dbReference type="SAM" id="MobiDB-lite"/>
    </source>
</evidence>